<dbReference type="InterPro" id="IPR003961">
    <property type="entry name" value="FN3_dom"/>
</dbReference>
<evidence type="ECO:0000313" key="4">
    <source>
        <dbReference type="EMBL" id="KAG9467554.1"/>
    </source>
</evidence>
<keyword evidence="2" id="KW-0732">Signal</keyword>
<dbReference type="OrthoDB" id="9908819at2759"/>
<dbReference type="Pfam" id="PF01108">
    <property type="entry name" value="Tissue_fac"/>
    <property type="match status" value="1"/>
</dbReference>
<dbReference type="GO" id="GO:0004896">
    <property type="term" value="F:cytokine receptor activity"/>
    <property type="evidence" value="ECO:0007669"/>
    <property type="project" value="TreeGrafter"/>
</dbReference>
<organism evidence="4 5">
    <name type="scientific">Eleutherodactylus coqui</name>
    <name type="common">Puerto Rican coqui</name>
    <dbReference type="NCBI Taxonomy" id="57060"/>
    <lineage>
        <taxon>Eukaryota</taxon>
        <taxon>Metazoa</taxon>
        <taxon>Chordata</taxon>
        <taxon>Craniata</taxon>
        <taxon>Vertebrata</taxon>
        <taxon>Euteleostomi</taxon>
        <taxon>Amphibia</taxon>
        <taxon>Batrachia</taxon>
        <taxon>Anura</taxon>
        <taxon>Neobatrachia</taxon>
        <taxon>Hyloidea</taxon>
        <taxon>Eleutherodactylidae</taxon>
        <taxon>Eleutherodactylinae</taxon>
        <taxon>Eleutherodactylus</taxon>
        <taxon>Eleutherodactylus</taxon>
    </lineage>
</organism>
<evidence type="ECO:0000259" key="3">
    <source>
        <dbReference type="Pfam" id="PF01108"/>
    </source>
</evidence>
<keyword evidence="1" id="KW-0472">Membrane</keyword>
<feature type="chain" id="PRO_5035219342" description="Fibronectin type-III domain-containing protein" evidence="2">
    <location>
        <begin position="21"/>
        <end position="431"/>
    </location>
</feature>
<name>A0A8J6JX77_ELECQ</name>
<keyword evidence="1" id="KW-1133">Transmembrane helix</keyword>
<proteinExistence type="predicted"/>
<dbReference type="GO" id="GO:0005886">
    <property type="term" value="C:plasma membrane"/>
    <property type="evidence" value="ECO:0007669"/>
    <property type="project" value="TreeGrafter"/>
</dbReference>
<dbReference type="AlphaFoldDB" id="A0A8J6JX77"/>
<keyword evidence="5" id="KW-1185">Reference proteome</keyword>
<gene>
    <name evidence="4" type="ORF">GDO78_014743</name>
</gene>
<feature type="domain" description="Fibronectin type-III" evidence="3">
    <location>
        <begin position="6"/>
        <end position="64"/>
    </location>
</feature>
<evidence type="ECO:0000313" key="5">
    <source>
        <dbReference type="Proteomes" id="UP000770717"/>
    </source>
</evidence>
<feature type="signal peptide" evidence="2">
    <location>
        <begin position="1"/>
        <end position="20"/>
    </location>
</feature>
<dbReference type="EMBL" id="WNTK01001313">
    <property type="protein sequence ID" value="KAG9467554.1"/>
    <property type="molecule type" value="Genomic_DNA"/>
</dbReference>
<dbReference type="PANTHER" id="PTHR20859:SF53">
    <property type="entry name" value="INTERLEUKIN-22 RECEPTOR SUBUNIT ALPHA-1"/>
    <property type="match status" value="1"/>
</dbReference>
<protein>
    <recommendedName>
        <fullName evidence="3">Fibronectin type-III domain-containing protein</fullName>
    </recommendedName>
</protein>
<dbReference type="SUPFAM" id="SSF49265">
    <property type="entry name" value="Fibronectin type III"/>
    <property type="match status" value="1"/>
</dbReference>
<accession>A0A8J6JX77</accession>
<reference evidence="4" key="1">
    <citation type="thesis" date="2020" institute="ProQuest LLC" country="789 East Eisenhower Parkway, Ann Arbor, MI, USA">
        <title>Comparative Genomics and Chromosome Evolution.</title>
        <authorList>
            <person name="Mudd A.B."/>
        </authorList>
    </citation>
    <scope>NUCLEOTIDE SEQUENCE</scope>
    <source>
        <strain evidence="4">HN-11 Male</strain>
        <tissue evidence="4">Kidney and liver</tissue>
    </source>
</reference>
<evidence type="ECO:0000256" key="1">
    <source>
        <dbReference type="SAM" id="Phobius"/>
    </source>
</evidence>
<keyword evidence="1" id="KW-0812">Transmembrane</keyword>
<dbReference type="Proteomes" id="UP000770717">
    <property type="component" value="Unassembled WGS sequence"/>
</dbReference>
<dbReference type="InterPro" id="IPR050650">
    <property type="entry name" value="Type-II_Cytokine-TF_Rcpt"/>
</dbReference>
<feature type="transmembrane region" description="Helical" evidence="1">
    <location>
        <begin position="138"/>
        <end position="162"/>
    </location>
</feature>
<dbReference type="InterPro" id="IPR013783">
    <property type="entry name" value="Ig-like_fold"/>
</dbReference>
<comment type="caution">
    <text evidence="4">The sequence shown here is derived from an EMBL/GenBank/DDBJ whole genome shotgun (WGS) entry which is preliminary data.</text>
</comment>
<evidence type="ECO:0000256" key="2">
    <source>
        <dbReference type="SAM" id="SignalP"/>
    </source>
</evidence>
<dbReference type="Gene3D" id="2.60.40.10">
    <property type="entry name" value="Immunoglobulins"/>
    <property type="match status" value="1"/>
</dbReference>
<dbReference type="InterPro" id="IPR036116">
    <property type="entry name" value="FN3_sf"/>
</dbReference>
<sequence>MKRTYICLFFTLISVHICHSCPNISNYNVTFNATNFEYMLHWSKPDLAPDVSFNVQYTRGKDKQPVTVEDLYKDDDFEYHLKFYNPKQEIWQKTQTGRIFEVSGLSPDTEYRGSIYISIGKERKSAIQFFVIRTLPDYSLITLIASLTAVFIITLVAGLLFLSCKYIKQQEKTPNSLVFKKSPTLPLMTLPKDQLISSCTAECYPATSMQNYDQNHQKTSRKTWQGITRNSQLYASQSNDGITWSQDSAVDTKGSCYPQNISSSLYSVHYGKLFVRANHNMTYFKNTIPNPSSKDVYASEGDFQIKTNQPFVDWVGDVSTAFIDIPFKFSLFSSSLGPESNTVFNSIPSMGLISSVTVKYDSDFTTPMKQTETHASDSHIDGFTSNQMEEHNLQCSLLEHGDSSYILQRPEENVTKDTLDSIVQYKSQCIL</sequence>
<dbReference type="PANTHER" id="PTHR20859">
    <property type="entry name" value="INTERFERON/INTERLEUKIN RECEPTOR"/>
    <property type="match status" value="1"/>
</dbReference>